<evidence type="ECO:0000259" key="1">
    <source>
        <dbReference type="PROSITE" id="PS50106"/>
    </source>
</evidence>
<evidence type="ECO:0000313" key="3">
    <source>
        <dbReference type="WBParaSite" id="jg959"/>
    </source>
</evidence>
<dbReference type="PROSITE" id="PS50106">
    <property type="entry name" value="PDZ"/>
    <property type="match status" value="1"/>
</dbReference>
<accession>A0A915EVY7</accession>
<sequence length="141" mass="15438">MSATLKIKSFYLKKSGKGSSFGFTTIDSGTNGKVMVNSVTKNSVADKSKLTVGSYIIGIDERPLPWDSFVKAKSSLKHTDEIELLVVTKSADASFVAVKGNYAEAVKEFMTIKGPESKYRGQFYKNSKSGDQKFFALLKIT</sequence>
<dbReference type="InterPro" id="IPR036034">
    <property type="entry name" value="PDZ_sf"/>
</dbReference>
<keyword evidence="2" id="KW-1185">Reference proteome</keyword>
<reference evidence="3" key="1">
    <citation type="submission" date="2022-11" db="UniProtKB">
        <authorList>
            <consortium name="WormBaseParasite"/>
        </authorList>
    </citation>
    <scope>IDENTIFICATION</scope>
</reference>
<dbReference type="InterPro" id="IPR001478">
    <property type="entry name" value="PDZ"/>
</dbReference>
<dbReference type="Gene3D" id="2.30.42.10">
    <property type="match status" value="1"/>
</dbReference>
<dbReference type="AlphaFoldDB" id="A0A915EVY7"/>
<organism evidence="2 3">
    <name type="scientific">Ditylenchus dipsaci</name>
    <dbReference type="NCBI Taxonomy" id="166011"/>
    <lineage>
        <taxon>Eukaryota</taxon>
        <taxon>Metazoa</taxon>
        <taxon>Ecdysozoa</taxon>
        <taxon>Nematoda</taxon>
        <taxon>Chromadorea</taxon>
        <taxon>Rhabditida</taxon>
        <taxon>Tylenchina</taxon>
        <taxon>Tylenchomorpha</taxon>
        <taxon>Sphaerularioidea</taxon>
        <taxon>Anguinidae</taxon>
        <taxon>Anguininae</taxon>
        <taxon>Ditylenchus</taxon>
    </lineage>
</organism>
<dbReference type="WBParaSite" id="jg959">
    <property type="protein sequence ID" value="jg959"/>
    <property type="gene ID" value="jg959"/>
</dbReference>
<dbReference type="Proteomes" id="UP000887574">
    <property type="component" value="Unplaced"/>
</dbReference>
<feature type="domain" description="PDZ" evidence="1">
    <location>
        <begin position="9"/>
        <end position="91"/>
    </location>
</feature>
<proteinExistence type="predicted"/>
<dbReference type="SMART" id="SM00228">
    <property type="entry name" value="PDZ"/>
    <property type="match status" value="1"/>
</dbReference>
<dbReference type="SUPFAM" id="SSF50156">
    <property type="entry name" value="PDZ domain-like"/>
    <property type="match status" value="1"/>
</dbReference>
<name>A0A915EVY7_9BILA</name>
<protein>
    <submittedName>
        <fullName evidence="3">PDZ domain-containing protein</fullName>
    </submittedName>
</protein>
<evidence type="ECO:0000313" key="2">
    <source>
        <dbReference type="Proteomes" id="UP000887574"/>
    </source>
</evidence>